<dbReference type="SUPFAM" id="SSF46785">
    <property type="entry name" value="Winged helix' DNA-binding domain"/>
    <property type="match status" value="2"/>
</dbReference>
<evidence type="ECO:0000259" key="4">
    <source>
        <dbReference type="SMART" id="SM00347"/>
    </source>
</evidence>
<dbReference type="GO" id="GO:0004826">
    <property type="term" value="F:phenylalanine-tRNA ligase activity"/>
    <property type="evidence" value="ECO:0007669"/>
    <property type="project" value="UniProtKB-EC"/>
</dbReference>
<name>A0A0F7KUV4_9SPHN</name>
<dbReference type="SMART" id="SM00347">
    <property type="entry name" value="HTH_MARR"/>
    <property type="match status" value="2"/>
</dbReference>
<evidence type="ECO:0000256" key="3">
    <source>
        <dbReference type="ARBA" id="ARBA00023163"/>
    </source>
</evidence>
<dbReference type="Pfam" id="PF01047">
    <property type="entry name" value="MarR"/>
    <property type="match status" value="1"/>
</dbReference>
<dbReference type="STRING" id="1267766.WYH_03124"/>
<keyword evidence="6" id="KW-1185">Reference proteome</keyword>
<accession>A0A0F7KUV4</accession>
<sequence>MTLAARSGRTNAVYAQEAGKEQVQIDTDTKAAWSEPLAGVQRELLGAHFLLLGRLLRKSARRDFAGVEPDSQMERRIVLTLYRLEEARVSELAIRLGNDVSQVSRALRAGRDSGIVERERQRDPYRLTEKGKQLGALIDEVASRREEQLTKGLSAQEMFELASLLGILMHNAAQILAEETARARDGAEAEDPADQAMAEMPSRVQPAVINLATLIIRGATLSFKRLTGISNYEWRILANVAYRPSIPFMEIVNHVDSDKAQVSRALDAMVGANLLERSKGGRNEPVRFQLTDEGWRIHDIMLQDAIRRNVALVEGLRDVQRRRLQSYVDLLNANAAEMAENCAAGQD</sequence>
<evidence type="ECO:0000313" key="6">
    <source>
        <dbReference type="Proteomes" id="UP000034392"/>
    </source>
</evidence>
<organism evidence="5 6">
    <name type="scientific">Croceibacterium atlanticum</name>
    <dbReference type="NCBI Taxonomy" id="1267766"/>
    <lineage>
        <taxon>Bacteria</taxon>
        <taxon>Pseudomonadati</taxon>
        <taxon>Pseudomonadota</taxon>
        <taxon>Alphaproteobacteria</taxon>
        <taxon>Sphingomonadales</taxon>
        <taxon>Erythrobacteraceae</taxon>
        <taxon>Croceibacterium</taxon>
    </lineage>
</organism>
<dbReference type="InterPro" id="IPR000835">
    <property type="entry name" value="HTH_MarR-typ"/>
</dbReference>
<dbReference type="InterPro" id="IPR052067">
    <property type="entry name" value="Metal_resp_HTH_trans_reg"/>
</dbReference>
<dbReference type="GO" id="GO:0003700">
    <property type="term" value="F:DNA-binding transcription factor activity"/>
    <property type="evidence" value="ECO:0007669"/>
    <property type="project" value="InterPro"/>
</dbReference>
<evidence type="ECO:0000256" key="2">
    <source>
        <dbReference type="ARBA" id="ARBA00023125"/>
    </source>
</evidence>
<dbReference type="AlphaFoldDB" id="A0A0F7KUV4"/>
<keyword evidence="2" id="KW-0238">DNA-binding</keyword>
<dbReference type="KEGG" id="aay:WYH_03124"/>
<dbReference type="GO" id="GO:0003677">
    <property type="term" value="F:DNA binding"/>
    <property type="evidence" value="ECO:0007669"/>
    <property type="project" value="UniProtKB-KW"/>
</dbReference>
<feature type="domain" description="HTH marR-type" evidence="4">
    <location>
        <begin position="222"/>
        <end position="321"/>
    </location>
</feature>
<dbReference type="PANTHER" id="PTHR35790:SF4">
    <property type="entry name" value="HTH-TYPE TRANSCRIPTIONAL REGULATOR PCHR"/>
    <property type="match status" value="1"/>
</dbReference>
<feature type="domain" description="HTH marR-type" evidence="4">
    <location>
        <begin position="63"/>
        <end position="158"/>
    </location>
</feature>
<dbReference type="PANTHER" id="PTHR35790">
    <property type="entry name" value="HTH-TYPE TRANSCRIPTIONAL REGULATOR PCHR"/>
    <property type="match status" value="1"/>
</dbReference>
<dbReference type="Proteomes" id="UP000034392">
    <property type="component" value="Chromosome"/>
</dbReference>
<keyword evidence="3" id="KW-0804">Transcription</keyword>
<evidence type="ECO:0000256" key="1">
    <source>
        <dbReference type="ARBA" id="ARBA00023015"/>
    </source>
</evidence>
<keyword evidence="1" id="KW-0805">Transcription regulation</keyword>
<dbReference type="Gene3D" id="1.10.10.10">
    <property type="entry name" value="Winged helix-like DNA-binding domain superfamily/Winged helix DNA-binding domain"/>
    <property type="match status" value="2"/>
</dbReference>
<gene>
    <name evidence="5" type="primary">pheS_2</name>
    <name evidence="5" type="ORF">WYH_03124</name>
</gene>
<dbReference type="InterPro" id="IPR036388">
    <property type="entry name" value="WH-like_DNA-bd_sf"/>
</dbReference>
<dbReference type="EMBL" id="CP011452">
    <property type="protein sequence ID" value="AKH44143.1"/>
    <property type="molecule type" value="Genomic_DNA"/>
</dbReference>
<dbReference type="PATRIC" id="fig|1267766.3.peg.3168"/>
<keyword evidence="5" id="KW-0436">Ligase</keyword>
<dbReference type="EC" id="6.1.1.20" evidence="5"/>
<reference evidence="5" key="1">
    <citation type="submission" date="2015-05" db="EMBL/GenBank/DDBJ databases">
        <title>The complete genome of Altererythrobacter atlanticus strain 26DY36.</title>
        <authorList>
            <person name="Wu Y.-H."/>
            <person name="Cheng H."/>
            <person name="Wu X.-W."/>
        </authorList>
    </citation>
    <scope>NUCLEOTIDE SEQUENCE [LARGE SCALE GENOMIC DNA]</scope>
    <source>
        <strain evidence="5">26DY36</strain>
    </source>
</reference>
<proteinExistence type="predicted"/>
<dbReference type="InterPro" id="IPR036390">
    <property type="entry name" value="WH_DNA-bd_sf"/>
</dbReference>
<evidence type="ECO:0000313" key="5">
    <source>
        <dbReference type="EMBL" id="AKH44143.1"/>
    </source>
</evidence>
<protein>
    <submittedName>
        <fullName evidence="5">Phenylalanine--tRNA ligase alpha subunit</fullName>
        <ecNumber evidence="5">6.1.1.20</ecNumber>
    </submittedName>
</protein>